<evidence type="ECO:0000256" key="1">
    <source>
        <dbReference type="SAM" id="MobiDB-lite"/>
    </source>
</evidence>
<dbReference type="PANTHER" id="PTHR31286">
    <property type="entry name" value="GLYCINE-RICH CELL WALL STRUCTURAL PROTEIN 1.8-LIKE"/>
    <property type="match status" value="1"/>
</dbReference>
<feature type="region of interest" description="Disordered" evidence="1">
    <location>
        <begin position="72"/>
        <end position="125"/>
    </location>
</feature>
<comment type="caution">
    <text evidence="2">The sequence shown here is derived from an EMBL/GenBank/DDBJ whole genome shotgun (WGS) entry which is preliminary data.</text>
</comment>
<dbReference type="PANTHER" id="PTHR31286:SF99">
    <property type="entry name" value="DUF4283 DOMAIN-CONTAINING PROTEIN"/>
    <property type="match status" value="1"/>
</dbReference>
<feature type="compositionally biased region" description="Polar residues" evidence="1">
    <location>
        <begin position="91"/>
        <end position="100"/>
    </location>
</feature>
<reference evidence="2 3" key="1">
    <citation type="submission" date="2024-01" db="EMBL/GenBank/DDBJ databases">
        <title>The genomes of 5 underutilized Papilionoideae crops provide insights into root nodulation and disease resistanc.</title>
        <authorList>
            <person name="Yuan L."/>
        </authorList>
    </citation>
    <scope>NUCLEOTIDE SEQUENCE [LARGE SCALE GENOMIC DNA]</scope>
    <source>
        <strain evidence="2">ZHUSHIDOU_FW_LH</strain>
        <tissue evidence="2">Leaf</tissue>
    </source>
</reference>
<dbReference type="Proteomes" id="UP001372338">
    <property type="component" value="Unassembled WGS sequence"/>
</dbReference>
<evidence type="ECO:0000313" key="3">
    <source>
        <dbReference type="Proteomes" id="UP001372338"/>
    </source>
</evidence>
<dbReference type="AlphaFoldDB" id="A0AAN9E4E2"/>
<evidence type="ECO:0000313" key="2">
    <source>
        <dbReference type="EMBL" id="KAK7244992.1"/>
    </source>
</evidence>
<proteinExistence type="predicted"/>
<protein>
    <recommendedName>
        <fullName evidence="4">CCHC-type domain-containing protein</fullName>
    </recommendedName>
</protein>
<dbReference type="InterPro" id="IPR040256">
    <property type="entry name" value="At4g02000-like"/>
</dbReference>
<dbReference type="EMBL" id="JAYWIO010000008">
    <property type="protein sequence ID" value="KAK7244992.1"/>
    <property type="molecule type" value="Genomic_DNA"/>
</dbReference>
<keyword evidence="3" id="KW-1185">Reference proteome</keyword>
<evidence type="ECO:0008006" key="4">
    <source>
        <dbReference type="Google" id="ProtNLM"/>
    </source>
</evidence>
<name>A0AAN9E4E2_CROPI</name>
<gene>
    <name evidence="2" type="ORF">RIF29_39821</name>
</gene>
<sequence>MLKIDQLTSIHSKGKFARICVEIDLRKSLIPKINVMGLEIHLEYEGLHQICFGCGMYGHKLEQCGVTMSKNVTPVQDDDNREIPPADANGGASQPSTVTVMETIDENRDNAKNQGTKPKIGKEEI</sequence>
<accession>A0AAN9E4E2</accession>
<organism evidence="2 3">
    <name type="scientific">Crotalaria pallida</name>
    <name type="common">Smooth rattlebox</name>
    <name type="synonym">Crotalaria striata</name>
    <dbReference type="NCBI Taxonomy" id="3830"/>
    <lineage>
        <taxon>Eukaryota</taxon>
        <taxon>Viridiplantae</taxon>
        <taxon>Streptophyta</taxon>
        <taxon>Embryophyta</taxon>
        <taxon>Tracheophyta</taxon>
        <taxon>Spermatophyta</taxon>
        <taxon>Magnoliopsida</taxon>
        <taxon>eudicotyledons</taxon>
        <taxon>Gunneridae</taxon>
        <taxon>Pentapetalae</taxon>
        <taxon>rosids</taxon>
        <taxon>fabids</taxon>
        <taxon>Fabales</taxon>
        <taxon>Fabaceae</taxon>
        <taxon>Papilionoideae</taxon>
        <taxon>50 kb inversion clade</taxon>
        <taxon>genistoids sensu lato</taxon>
        <taxon>core genistoids</taxon>
        <taxon>Crotalarieae</taxon>
        <taxon>Crotalaria</taxon>
    </lineage>
</organism>